<dbReference type="GO" id="GO:0005886">
    <property type="term" value="C:plasma membrane"/>
    <property type="evidence" value="ECO:0007669"/>
    <property type="project" value="TreeGrafter"/>
</dbReference>
<proteinExistence type="predicted"/>
<feature type="transmembrane region" description="Helical" evidence="7">
    <location>
        <begin position="853"/>
        <end position="872"/>
    </location>
</feature>
<feature type="transmembrane region" description="Helical" evidence="7">
    <location>
        <begin position="511"/>
        <end position="536"/>
    </location>
</feature>
<keyword evidence="10" id="KW-1185">Reference proteome</keyword>
<feature type="transmembrane region" description="Helical" evidence="7">
    <location>
        <begin position="667"/>
        <end position="685"/>
    </location>
</feature>
<dbReference type="GO" id="GO:0006817">
    <property type="term" value="P:phosphate ion transport"/>
    <property type="evidence" value="ECO:0007669"/>
    <property type="project" value="TreeGrafter"/>
</dbReference>
<evidence type="ECO:0000256" key="2">
    <source>
        <dbReference type="ARBA" id="ARBA00022692"/>
    </source>
</evidence>
<dbReference type="EMBL" id="QEAP01000022">
    <property type="protein sequence ID" value="TPX77399.1"/>
    <property type="molecule type" value="Genomic_DNA"/>
</dbReference>
<feature type="compositionally biased region" description="Low complexity" evidence="6">
    <location>
        <begin position="155"/>
        <end position="168"/>
    </location>
</feature>
<dbReference type="CDD" id="cd01115">
    <property type="entry name" value="SLC13_permease"/>
    <property type="match status" value="1"/>
</dbReference>
<keyword evidence="4 7" id="KW-1133">Transmembrane helix</keyword>
<evidence type="ECO:0000256" key="7">
    <source>
        <dbReference type="SAM" id="Phobius"/>
    </source>
</evidence>
<keyword evidence="3" id="KW-0747">Spliceosome</keyword>
<evidence type="ECO:0000259" key="8">
    <source>
        <dbReference type="PROSITE" id="PS51382"/>
    </source>
</evidence>
<feature type="region of interest" description="Disordered" evidence="6">
    <location>
        <begin position="52"/>
        <end position="81"/>
    </location>
</feature>
<dbReference type="Pfam" id="PF00939">
    <property type="entry name" value="Na_sulph_symp"/>
    <property type="match status" value="1"/>
</dbReference>
<dbReference type="SUPFAM" id="SSF50182">
    <property type="entry name" value="Sm-like ribonucleoproteins"/>
    <property type="match status" value="1"/>
</dbReference>
<dbReference type="CDD" id="cd01723">
    <property type="entry name" value="LSm4"/>
    <property type="match status" value="1"/>
</dbReference>
<keyword evidence="2 7" id="KW-0812">Transmembrane</keyword>
<dbReference type="STRING" id="246404.A0A507FLW7"/>
<gene>
    <name evidence="9" type="ORF">CcCBS67573_g01344</name>
</gene>
<feature type="transmembrane region" description="Helical" evidence="7">
    <location>
        <begin position="884"/>
        <end position="901"/>
    </location>
</feature>
<feature type="domain" description="SPX" evidence="8">
    <location>
        <begin position="76"/>
        <end position="406"/>
    </location>
</feature>
<reference evidence="9 10" key="1">
    <citation type="journal article" date="2019" name="Sci. Rep.">
        <title>Comparative genomics of chytrid fungi reveal insights into the obligate biotrophic and pathogenic lifestyle of Synchytrium endobioticum.</title>
        <authorList>
            <person name="van de Vossenberg B.T.L.H."/>
            <person name="Warris S."/>
            <person name="Nguyen H.D.T."/>
            <person name="van Gent-Pelzer M.P.E."/>
            <person name="Joly D.L."/>
            <person name="van de Geest H.C."/>
            <person name="Bonants P.J.M."/>
            <person name="Smith D.S."/>
            <person name="Levesque C.A."/>
            <person name="van der Lee T.A.J."/>
        </authorList>
    </citation>
    <scope>NUCLEOTIDE SEQUENCE [LARGE SCALE GENOMIC DNA]</scope>
    <source>
        <strain evidence="9 10">CBS 675.73</strain>
    </source>
</reference>
<dbReference type="InterPro" id="IPR034101">
    <property type="entry name" value="Lsm4"/>
</dbReference>
<evidence type="ECO:0000256" key="5">
    <source>
        <dbReference type="ARBA" id="ARBA00023136"/>
    </source>
</evidence>
<keyword evidence="3" id="KW-0508">mRNA splicing</keyword>
<accession>A0A507FLW7</accession>
<dbReference type="GO" id="GO:0000956">
    <property type="term" value="P:nuclear-transcribed mRNA catabolic process"/>
    <property type="evidence" value="ECO:0007669"/>
    <property type="project" value="InterPro"/>
</dbReference>
<dbReference type="OrthoDB" id="10260443at2759"/>
<feature type="region of interest" description="Disordered" evidence="6">
    <location>
        <begin position="274"/>
        <end position="323"/>
    </location>
</feature>
<dbReference type="PANTHER" id="PTHR10283:SF92">
    <property type="entry name" value="LOW-AFFINITY PHOSPHATE TRANSPORTER PHO91"/>
    <property type="match status" value="1"/>
</dbReference>
<dbReference type="AlphaFoldDB" id="A0A507FLW7"/>
<feature type="compositionally biased region" description="Polar residues" evidence="6">
    <location>
        <begin position="307"/>
        <end position="323"/>
    </location>
</feature>
<dbReference type="PANTHER" id="PTHR10283">
    <property type="entry name" value="SOLUTE CARRIER FAMILY 13 MEMBER"/>
    <property type="match status" value="1"/>
</dbReference>
<feature type="compositionally biased region" description="Gly residues" evidence="6">
    <location>
        <begin position="60"/>
        <end position="81"/>
    </location>
</feature>
<evidence type="ECO:0000256" key="4">
    <source>
        <dbReference type="ARBA" id="ARBA00022989"/>
    </source>
</evidence>
<feature type="transmembrane region" description="Helical" evidence="7">
    <location>
        <begin position="966"/>
        <end position="985"/>
    </location>
</feature>
<keyword evidence="5 7" id="KW-0472">Membrane</keyword>
<dbReference type="InterPro" id="IPR001898">
    <property type="entry name" value="SLC13A/DASS"/>
</dbReference>
<feature type="transmembrane region" description="Helical" evidence="7">
    <location>
        <begin position="548"/>
        <end position="576"/>
    </location>
</feature>
<name>A0A507FLW7_9FUNG</name>
<evidence type="ECO:0000313" key="9">
    <source>
        <dbReference type="EMBL" id="TPX77399.1"/>
    </source>
</evidence>
<evidence type="ECO:0000313" key="10">
    <source>
        <dbReference type="Proteomes" id="UP000320333"/>
    </source>
</evidence>
<feature type="compositionally biased region" description="Low complexity" evidence="6">
    <location>
        <begin position="274"/>
        <end position="294"/>
    </location>
</feature>
<dbReference type="GO" id="GO:0005315">
    <property type="term" value="F:phosphate transmembrane transporter activity"/>
    <property type="evidence" value="ECO:0007669"/>
    <property type="project" value="TreeGrafter"/>
</dbReference>
<evidence type="ECO:0000256" key="3">
    <source>
        <dbReference type="ARBA" id="ARBA00022728"/>
    </source>
</evidence>
<dbReference type="Gene3D" id="2.30.30.100">
    <property type="match status" value="1"/>
</dbReference>
<comment type="caution">
    <text evidence="9">The sequence shown here is derived from an EMBL/GenBank/DDBJ whole genome shotgun (WGS) entry which is preliminary data.</text>
</comment>
<dbReference type="PROSITE" id="PS51382">
    <property type="entry name" value="SPX"/>
    <property type="match status" value="1"/>
</dbReference>
<feature type="transmembrane region" description="Helical" evidence="7">
    <location>
        <begin position="921"/>
        <end position="954"/>
    </location>
</feature>
<comment type="subcellular location">
    <subcellularLocation>
        <location evidence="1">Membrane</location>
        <topology evidence="1">Multi-pass membrane protein</topology>
    </subcellularLocation>
</comment>
<feature type="region of interest" description="Disordered" evidence="6">
    <location>
        <begin position="139"/>
        <end position="190"/>
    </location>
</feature>
<dbReference type="GO" id="GO:0005681">
    <property type="term" value="C:spliceosomal complex"/>
    <property type="evidence" value="ECO:0007669"/>
    <property type="project" value="UniProtKB-KW"/>
</dbReference>
<protein>
    <recommendedName>
        <fullName evidence="8">SPX domain-containing protein</fullName>
    </recommendedName>
</protein>
<dbReference type="GO" id="GO:0000398">
    <property type="term" value="P:mRNA splicing, via spliceosome"/>
    <property type="evidence" value="ECO:0007669"/>
    <property type="project" value="InterPro"/>
</dbReference>
<evidence type="ECO:0000256" key="1">
    <source>
        <dbReference type="ARBA" id="ARBA00004141"/>
    </source>
</evidence>
<feature type="transmembrane region" description="Helical" evidence="7">
    <location>
        <begin position="736"/>
        <end position="759"/>
    </location>
</feature>
<feature type="transmembrane region" description="Helical" evidence="7">
    <location>
        <begin position="697"/>
        <end position="716"/>
    </location>
</feature>
<dbReference type="GO" id="GO:0006797">
    <property type="term" value="P:polyphosphate metabolic process"/>
    <property type="evidence" value="ECO:0007669"/>
    <property type="project" value="TreeGrafter"/>
</dbReference>
<dbReference type="InterPro" id="IPR010920">
    <property type="entry name" value="LSM_dom_sf"/>
</dbReference>
<sequence length="1039" mass="113345">MNLNLHEVICTAADGEKFWRLPEVYIRGATIKYLRLPDEIIDLVREDREYRERREAASGNGRGGFRGGRGGGGGGQRGGRGLFPALTERRAADYIDYDGLKKWLYLVEKAKLGIIKLPSSYRNVNPDVFVKASASTQSPRLSGLRPVTPKRTRIARTPTTPAADASSASEREEQSPLLGNPNNNHSDDEIRISITSPTTPISTSLESFFIEPLDDQLAKIVRFYNFKKSENLMRIQDLLDNIAIVEGFDSSPSLGSAPSGIGLGGTASSNTAFFASSSSSSSPTNNQPRPQTPTSSRAPPARKTSRRSMSGSFVSTSDSEASGWPGNNLSSSFMSTNNHPNTFSYNFWNRPANKLQRAQFRSQASQLYAELKELQEYIAMNHSGFSKILKKYEKVTGFRLKARYMAVVEATYTFRPEEAADLKVAIDRVVEIYARVACDNDLRAARADLESKCRQRITIERNTVWKDMVEQGGRTMSIVEARRKPDGEEDGFDEDSFWRPLSCCFGCIQVWVPWFITARLLLFLAFVALLVGLIQADIFESSEQQNCFAIFMFASGMWAFEVVPLFVTSAMVPFLVVTLRVMRDTVVLPDGTVTHPRYDAKGQAKRVFADMFSPVIMLLLGGFSLGSAVSKHGIAKMLASVVLDKAGSDPKIVILANMFVSTFASMWISNVAAPALCFPLISPILRNLPTNSTYAKALIMGIALAANVGGMASPIASPQNIIAIGIMNPGASWFEWFVIALPVCIVIDLGIWGILLLIYRPKNVSMENAAAAPPSVIVSGSIENGDFAADTNVNTGLLSPGNGMPRSDSAASDQLPPISQYMTLEPLNAKQWYILGVTFSTIMLWCIEKKIEWLVGDMGVIALLPIIAFYGTGILSKDDWNQQLWNVVMLAMGGICLGKAVDSSGLLAYVTSLITPQLQGLSAYMCMFVFSLIVLVITSFISHTVGALIILPVVAEIGATMPDPQPRMLVMMIALVCSGAMGLPVSSFPNMNAISQQDAVGVPYITVVDFHKVGLLSSVVAWGAIVTLGYYCSTLIGFK</sequence>
<evidence type="ECO:0000256" key="6">
    <source>
        <dbReference type="SAM" id="MobiDB-lite"/>
    </source>
</evidence>
<dbReference type="Proteomes" id="UP000320333">
    <property type="component" value="Unassembled WGS sequence"/>
</dbReference>
<organism evidence="9 10">
    <name type="scientific">Chytriomyces confervae</name>
    <dbReference type="NCBI Taxonomy" id="246404"/>
    <lineage>
        <taxon>Eukaryota</taxon>
        <taxon>Fungi</taxon>
        <taxon>Fungi incertae sedis</taxon>
        <taxon>Chytridiomycota</taxon>
        <taxon>Chytridiomycota incertae sedis</taxon>
        <taxon>Chytridiomycetes</taxon>
        <taxon>Chytridiales</taxon>
        <taxon>Chytriomycetaceae</taxon>
        <taxon>Chytriomyces</taxon>
    </lineage>
</organism>
<dbReference type="Pfam" id="PF03105">
    <property type="entry name" value="SPX"/>
    <property type="match status" value="1"/>
</dbReference>
<keyword evidence="3" id="KW-0507">mRNA processing</keyword>
<dbReference type="InterPro" id="IPR004331">
    <property type="entry name" value="SPX_dom"/>
</dbReference>
<feature type="transmembrane region" description="Helical" evidence="7">
    <location>
        <begin position="1019"/>
        <end position="1038"/>
    </location>
</feature>